<dbReference type="AlphaFoldDB" id="A0A931HYC9"/>
<feature type="region of interest" description="Disordered" evidence="2">
    <location>
        <begin position="356"/>
        <end position="392"/>
    </location>
</feature>
<dbReference type="RefSeq" id="WP_197309919.1">
    <property type="nucleotide sequence ID" value="NZ_JADZLT010000040.1"/>
</dbReference>
<accession>A0A931HYC9</accession>
<evidence type="ECO:0000256" key="1">
    <source>
        <dbReference type="SAM" id="Coils"/>
    </source>
</evidence>
<dbReference type="EMBL" id="JADZLT010000040">
    <property type="protein sequence ID" value="MBH0236822.1"/>
    <property type="molecule type" value="Genomic_DNA"/>
</dbReference>
<dbReference type="GO" id="GO:0009288">
    <property type="term" value="C:bacterial-type flagellum"/>
    <property type="evidence" value="ECO:0007669"/>
    <property type="project" value="InterPro"/>
</dbReference>
<dbReference type="Proteomes" id="UP000631694">
    <property type="component" value="Unassembled WGS sequence"/>
</dbReference>
<gene>
    <name evidence="3" type="ORF">I5731_03215</name>
</gene>
<feature type="coiled-coil region" evidence="1">
    <location>
        <begin position="65"/>
        <end position="92"/>
    </location>
</feature>
<organism evidence="3 4">
    <name type="scientific">Methylobrevis albus</name>
    <dbReference type="NCBI Taxonomy" id="2793297"/>
    <lineage>
        <taxon>Bacteria</taxon>
        <taxon>Pseudomonadati</taxon>
        <taxon>Pseudomonadota</taxon>
        <taxon>Alphaproteobacteria</taxon>
        <taxon>Hyphomicrobiales</taxon>
        <taxon>Pleomorphomonadaceae</taxon>
        <taxon>Methylobrevis</taxon>
    </lineage>
</organism>
<dbReference type="GO" id="GO:0050920">
    <property type="term" value="P:regulation of chemotaxis"/>
    <property type="evidence" value="ECO:0007669"/>
    <property type="project" value="InterPro"/>
</dbReference>
<dbReference type="InterPro" id="IPR007439">
    <property type="entry name" value="Chemotax_Pase_CheZ"/>
</dbReference>
<reference evidence="3" key="1">
    <citation type="submission" date="2020-12" db="EMBL/GenBank/DDBJ databases">
        <title>Methylobrevis albus sp. nov., isolated from fresh water lack sediment.</title>
        <authorList>
            <person name="Zou Q."/>
        </authorList>
    </citation>
    <scope>NUCLEOTIDE SEQUENCE</scope>
    <source>
        <strain evidence="3">L22</strain>
    </source>
</reference>
<proteinExistence type="predicted"/>
<keyword evidence="4" id="KW-1185">Reference proteome</keyword>
<dbReference type="Pfam" id="PF04344">
    <property type="entry name" value="CheZ"/>
    <property type="match status" value="1"/>
</dbReference>
<sequence length="407" mass="44040">MTNTQISPLREQDFEAIEAAVMETERGRWFLAEYARRHRAADTVVVVDAIGKLEKLLRRERRPDADRIRLDIGEMKDAIERTKAEIAEIKFEGATGSRFHQASDELDAIVTQTEHATSEILESAEKIQEIAWVMREAKVEEEICAALETLTTTIYTSCSFQDLTGQRTQKVVHVLRYLESRIDSMIEIWGMEPSETAAPVARPHPNHMDTRPDAHLLNGPALAGQGTEQADVDDLMAAAPAAFDDGTAADTMVFDRIEAEDEPLADDVAAFDEIAAFDDVSDTAADLAADELGADDLETNDLGAGAFDTAEAAAAADLLEVASTLEAPIDDAGAVDAADEASAGDIDAFAADTALDEPEEEPDTAFEPPAADPQPRPAALRAAAAHDEDDTDVLSRLSLDERYALFA</sequence>
<dbReference type="Gene3D" id="1.10.287.500">
    <property type="entry name" value="Helix hairpin bin"/>
    <property type="match status" value="1"/>
</dbReference>
<name>A0A931HYC9_9HYPH</name>
<comment type="caution">
    <text evidence="3">The sequence shown here is derived from an EMBL/GenBank/DDBJ whole genome shotgun (WGS) entry which is preliminary data.</text>
</comment>
<protein>
    <submittedName>
        <fullName evidence="3">Protein phosphatase CheZ</fullName>
    </submittedName>
</protein>
<dbReference type="GO" id="GO:0003824">
    <property type="term" value="F:catalytic activity"/>
    <property type="evidence" value="ECO:0007669"/>
    <property type="project" value="InterPro"/>
</dbReference>
<keyword evidence="1" id="KW-0175">Coiled coil</keyword>
<evidence type="ECO:0000256" key="2">
    <source>
        <dbReference type="SAM" id="MobiDB-lite"/>
    </source>
</evidence>
<evidence type="ECO:0000313" key="4">
    <source>
        <dbReference type="Proteomes" id="UP000631694"/>
    </source>
</evidence>
<evidence type="ECO:0000313" key="3">
    <source>
        <dbReference type="EMBL" id="MBH0236822.1"/>
    </source>
</evidence>
<dbReference type="SUPFAM" id="SSF75708">
    <property type="entry name" value="Chemotaxis phosphatase CheZ"/>
    <property type="match status" value="1"/>
</dbReference>